<dbReference type="GO" id="GO:2000406">
    <property type="term" value="P:positive regulation of T cell migration"/>
    <property type="evidence" value="ECO:0007669"/>
    <property type="project" value="TreeGrafter"/>
</dbReference>
<accession>A0A3Q3AL62</accession>
<evidence type="ECO:0000313" key="4">
    <source>
        <dbReference type="Proteomes" id="UP000264800"/>
    </source>
</evidence>
<dbReference type="OMA" id="DCRIEAS"/>
<dbReference type="GO" id="GO:0007165">
    <property type="term" value="P:signal transduction"/>
    <property type="evidence" value="ECO:0007669"/>
    <property type="project" value="InterPro"/>
</dbReference>
<organism evidence="3 4">
    <name type="scientific">Kryptolebias marmoratus</name>
    <name type="common">Mangrove killifish</name>
    <name type="synonym">Rivulus marmoratus</name>
    <dbReference type="NCBI Taxonomy" id="37003"/>
    <lineage>
        <taxon>Eukaryota</taxon>
        <taxon>Metazoa</taxon>
        <taxon>Chordata</taxon>
        <taxon>Craniata</taxon>
        <taxon>Vertebrata</taxon>
        <taxon>Euteleostomi</taxon>
        <taxon>Actinopterygii</taxon>
        <taxon>Neopterygii</taxon>
        <taxon>Teleostei</taxon>
        <taxon>Neoteleostei</taxon>
        <taxon>Acanthomorphata</taxon>
        <taxon>Ovalentaria</taxon>
        <taxon>Atherinomorphae</taxon>
        <taxon>Cyprinodontiformes</taxon>
        <taxon>Rivulidae</taxon>
        <taxon>Kryptolebias</taxon>
    </lineage>
</organism>
<comment type="caution">
    <text evidence="1">Lacks conserved residue(s) required for the propagation of feature annotation.</text>
</comment>
<dbReference type="PANTHER" id="PTHR46838:SF1">
    <property type="entry name" value="TUMOR NECROSIS FACTOR RECEPTOR SUPERFAMILY MEMBER 14"/>
    <property type="match status" value="1"/>
</dbReference>
<dbReference type="PRINTS" id="PR01680">
    <property type="entry name" value="TNFACTORR6"/>
</dbReference>
<proteinExistence type="predicted"/>
<reference evidence="3" key="2">
    <citation type="submission" date="2025-09" db="UniProtKB">
        <authorList>
            <consortium name="Ensembl"/>
        </authorList>
    </citation>
    <scope>IDENTIFICATION</scope>
</reference>
<dbReference type="Proteomes" id="UP000264800">
    <property type="component" value="Unplaced"/>
</dbReference>
<dbReference type="Gene3D" id="2.10.50.10">
    <property type="entry name" value="Tumor Necrosis Factor Receptor, subunit A, domain 2"/>
    <property type="match status" value="3"/>
</dbReference>
<dbReference type="InterPro" id="IPR001368">
    <property type="entry name" value="TNFR/NGFR_Cys_rich_reg"/>
</dbReference>
<dbReference type="GO" id="GO:0004888">
    <property type="term" value="F:transmembrane signaling receptor activity"/>
    <property type="evidence" value="ECO:0007669"/>
    <property type="project" value="InterPro"/>
</dbReference>
<dbReference type="PANTHER" id="PTHR46838">
    <property type="entry name" value="TUMOR NECROSIS FACTOR RECEPTOR SUPERFAMILY MEMBER 14"/>
    <property type="match status" value="1"/>
</dbReference>
<feature type="domain" description="TNFR-Cys" evidence="2">
    <location>
        <begin position="29"/>
        <end position="71"/>
    </location>
</feature>
<dbReference type="GO" id="GO:0002720">
    <property type="term" value="P:positive regulation of cytokine production involved in immune response"/>
    <property type="evidence" value="ECO:0007669"/>
    <property type="project" value="TreeGrafter"/>
</dbReference>
<dbReference type="InterPro" id="IPR008063">
    <property type="entry name" value="Fas_rcpt"/>
</dbReference>
<keyword evidence="4" id="KW-1185">Reference proteome</keyword>
<dbReference type="Ensembl" id="ENSKMAT00000017305.1">
    <property type="protein sequence ID" value="ENSKMAP00000017066.1"/>
    <property type="gene ID" value="ENSKMAG00000012714.1"/>
</dbReference>
<dbReference type="GO" id="GO:0006955">
    <property type="term" value="P:immune response"/>
    <property type="evidence" value="ECO:0007669"/>
    <property type="project" value="InterPro"/>
</dbReference>
<dbReference type="PROSITE" id="PS50050">
    <property type="entry name" value="TNFR_NGFR_2"/>
    <property type="match status" value="1"/>
</dbReference>
<dbReference type="SUPFAM" id="SSF57586">
    <property type="entry name" value="TNF receptor-like"/>
    <property type="match status" value="2"/>
</dbReference>
<feature type="repeat" description="TNFR-Cys" evidence="1">
    <location>
        <begin position="29"/>
        <end position="71"/>
    </location>
</feature>
<sequence>MSSSPGLSCHNRMVVDKDCRIEASTCCILCESGTFINRPNGLKKCFPCSSCDPGHGLFPKQECSPTSDTFCEALNGFFCKLVTSSGCTQAEKHSVCKTGQRIKEPETNRRDTVCEDCQEGYFSSEGVTCSLWAKCSETQTKVEERSSVSDVVHPSIHLLPLIRGRVAGAAA</sequence>
<dbReference type="SMART" id="SM00208">
    <property type="entry name" value="TNFR"/>
    <property type="match status" value="3"/>
</dbReference>
<dbReference type="AlphaFoldDB" id="A0A3Q3AL62"/>
<dbReference type="Pfam" id="PF00020">
    <property type="entry name" value="TNFR_c6"/>
    <property type="match status" value="1"/>
</dbReference>
<name>A0A3Q3AL62_KRYMA</name>
<evidence type="ECO:0000313" key="3">
    <source>
        <dbReference type="Ensembl" id="ENSKMAP00000017066.1"/>
    </source>
</evidence>
<keyword evidence="1" id="KW-1015">Disulfide bond</keyword>
<evidence type="ECO:0000259" key="2">
    <source>
        <dbReference type="PROSITE" id="PS50050"/>
    </source>
</evidence>
<dbReference type="GO" id="GO:0050829">
    <property type="term" value="P:defense response to Gram-negative bacterium"/>
    <property type="evidence" value="ECO:0007669"/>
    <property type="project" value="TreeGrafter"/>
</dbReference>
<dbReference type="GO" id="GO:0046642">
    <property type="term" value="P:negative regulation of alpha-beta T cell proliferation"/>
    <property type="evidence" value="ECO:0007669"/>
    <property type="project" value="TreeGrafter"/>
</dbReference>
<evidence type="ECO:0000256" key="1">
    <source>
        <dbReference type="PROSITE-ProRule" id="PRU00206"/>
    </source>
</evidence>
<dbReference type="GeneTree" id="ENSGT00950000183126"/>
<protein>
    <recommendedName>
        <fullName evidence="2">TNFR-Cys domain-containing protein</fullName>
    </recommendedName>
</protein>
<dbReference type="GO" id="GO:0006915">
    <property type="term" value="P:apoptotic process"/>
    <property type="evidence" value="ECO:0007669"/>
    <property type="project" value="InterPro"/>
</dbReference>
<dbReference type="GO" id="GO:0009897">
    <property type="term" value="C:external side of plasma membrane"/>
    <property type="evidence" value="ECO:0007669"/>
    <property type="project" value="TreeGrafter"/>
</dbReference>
<feature type="disulfide bond" evidence="1">
    <location>
        <begin position="30"/>
        <end position="45"/>
    </location>
</feature>
<reference evidence="3" key="1">
    <citation type="submission" date="2025-08" db="UniProtKB">
        <authorList>
            <consortium name="Ensembl"/>
        </authorList>
    </citation>
    <scope>IDENTIFICATION</scope>
</reference>
<dbReference type="PROSITE" id="PS00652">
    <property type="entry name" value="TNFR_NGFR_1"/>
    <property type="match status" value="1"/>
</dbReference>
<dbReference type="GO" id="GO:0050830">
    <property type="term" value="P:defense response to Gram-positive bacterium"/>
    <property type="evidence" value="ECO:0007669"/>
    <property type="project" value="TreeGrafter"/>
</dbReference>